<proteinExistence type="predicted"/>
<organism evidence="1 2">
    <name type="scientific">Heterodera trifolii</name>
    <dbReference type="NCBI Taxonomy" id="157864"/>
    <lineage>
        <taxon>Eukaryota</taxon>
        <taxon>Metazoa</taxon>
        <taxon>Ecdysozoa</taxon>
        <taxon>Nematoda</taxon>
        <taxon>Chromadorea</taxon>
        <taxon>Rhabditida</taxon>
        <taxon>Tylenchina</taxon>
        <taxon>Tylenchomorpha</taxon>
        <taxon>Tylenchoidea</taxon>
        <taxon>Heteroderidae</taxon>
        <taxon>Heteroderinae</taxon>
        <taxon>Heterodera</taxon>
    </lineage>
</organism>
<protein>
    <submittedName>
        <fullName evidence="1">Uncharacterized protein</fullName>
    </submittedName>
</protein>
<keyword evidence="2" id="KW-1185">Reference proteome</keyword>
<dbReference type="EMBL" id="JBICBT010001106">
    <property type="protein sequence ID" value="KAL3082546.1"/>
    <property type="molecule type" value="Genomic_DNA"/>
</dbReference>
<accession>A0ABD2ITJ5</accession>
<gene>
    <name evidence="1" type="ORF">niasHT_030560</name>
</gene>
<comment type="caution">
    <text evidence="1">The sequence shown here is derived from an EMBL/GenBank/DDBJ whole genome shotgun (WGS) entry which is preliminary data.</text>
</comment>
<dbReference type="AlphaFoldDB" id="A0ABD2ITJ5"/>
<reference evidence="1 2" key="1">
    <citation type="submission" date="2024-10" db="EMBL/GenBank/DDBJ databases">
        <authorList>
            <person name="Kim D."/>
        </authorList>
    </citation>
    <scope>NUCLEOTIDE SEQUENCE [LARGE SCALE GENOMIC DNA]</scope>
    <source>
        <strain evidence="1">BH-2024</strain>
    </source>
</reference>
<dbReference type="Proteomes" id="UP001620626">
    <property type="component" value="Unassembled WGS sequence"/>
</dbReference>
<evidence type="ECO:0000313" key="2">
    <source>
        <dbReference type="Proteomes" id="UP001620626"/>
    </source>
</evidence>
<evidence type="ECO:0000313" key="1">
    <source>
        <dbReference type="EMBL" id="KAL3082546.1"/>
    </source>
</evidence>
<name>A0ABD2ITJ5_9BILA</name>
<sequence>MSHQTLNDVYADMPLKDYCMITYNCQKWAGAFCGNGIINLSGRVCFKKEWSTRLCPCPWSNKTLIKIEVKQSPKNSDTACYTVEVKCPCHGAPTFVTYEQTAAGKRKNFGKCYQERSTYSLAKGQISLVRIEEIY</sequence>